<dbReference type="KEGG" id="scm:SCHCO_02563200"/>
<comment type="subcellular location">
    <subcellularLocation>
        <location evidence="2">Chromosome</location>
    </subcellularLocation>
    <subcellularLocation>
        <location evidence="1">Nucleus</location>
    </subcellularLocation>
</comment>
<dbReference type="GO" id="GO:0005634">
    <property type="term" value="C:nucleus"/>
    <property type="evidence" value="ECO:0007669"/>
    <property type="project" value="UniProtKB-SubCell"/>
</dbReference>
<feature type="region of interest" description="Disordered" evidence="9">
    <location>
        <begin position="777"/>
        <end position="830"/>
    </location>
</feature>
<name>D8PV52_SCHCM</name>
<dbReference type="InParanoid" id="D8PV52"/>
<evidence type="ECO:0000256" key="7">
    <source>
        <dbReference type="ARBA" id="ARBA00023242"/>
    </source>
</evidence>
<dbReference type="PANTHER" id="PTHR48225:SF7">
    <property type="entry name" value="MEIOSIS-SPECIFIC PROTEIN HOP1"/>
    <property type="match status" value="1"/>
</dbReference>
<dbReference type="InterPro" id="IPR013083">
    <property type="entry name" value="Znf_RING/FYVE/PHD"/>
</dbReference>
<feature type="non-terminal residue" evidence="11">
    <location>
        <position position="830"/>
    </location>
</feature>
<evidence type="ECO:0000256" key="2">
    <source>
        <dbReference type="ARBA" id="ARBA00004286"/>
    </source>
</evidence>
<sequence length="830" mass="91774">MQATKQKVKTQTVTATQSLEAVKTLVAAGLGCIAFLRDLLPEDNFTKTSFSAFDDSFGMSTDGRTPTPASSQKPGGFKVMTITRNSTEEADRLLNYVENGIFDALQKQYLESFIFGIYLDKDKPNDVVEAYTFNFEYHQVPGTDVVIPIMATIRKTLGNLSLGAGDDSLQRARSTGDDPLQQALNQGKAPTFGDVKARVKVRVVSIYARDIDLTVTPGSSEASHLLYDADGASAQYVDVALLSSQSSRGTEKRYANFKVFYNASTPIDYEAPGFKPGDVDKDRWYIMTHAIDEIPERYTMGKLDTGHHRVKLSVTSIAGFLPGSTEHDDSPFAGPSTRSHGVPALTPAQEFALRAQQSAKQAEDAALRNVAWALDAADAIDPDADGEVDEEYDAAAGGLPRLKSFNDSGIDINMVPVGIRNDQGIIEPIPAKSLPVHFGGSLDTPRHLKMNVDAPSDQDLSSTQLMMTPTQTFPVTPMNRQTRSTVLQSSGQTQSMGTLDLPSSADFDTQMLQDMNLDMNGDTMAIDETEILNLETQLPEEDTYEDPIQSFASRSASEAPPVQKTPIVDNGLKCECGIQVEDDDRVHCEGPCGHWFHAWCMGYHSKKDKRLPKYFICFDCVARSEDTWELIKNTMYPQMRGRLQDLARFRRAIKKAETMGQNTTAQTFGKVVRCDQSIGKTLFARLEGEGFISQQVVEVDGLGVQHSRAAAAKGKGKAPAKPRKNAKRRWVFNYTMKEGQAYKDYFDPNPEVVRRILKVPELEKSVKAHKSPFLESTNYARGDVEETQTQEDTQMWDGTAARKRDDRSDQSERPRKKTRMSLASAVDLAE</sequence>
<dbReference type="PROSITE" id="PS01359">
    <property type="entry name" value="ZF_PHD_1"/>
    <property type="match status" value="1"/>
</dbReference>
<evidence type="ECO:0000259" key="10">
    <source>
        <dbReference type="PROSITE" id="PS50815"/>
    </source>
</evidence>
<evidence type="ECO:0000256" key="3">
    <source>
        <dbReference type="ARBA" id="ARBA00022454"/>
    </source>
</evidence>
<evidence type="ECO:0000256" key="8">
    <source>
        <dbReference type="ARBA" id="ARBA00023254"/>
    </source>
</evidence>
<dbReference type="Gene3D" id="3.30.40.10">
    <property type="entry name" value="Zinc/RING finger domain, C3HC4 (zinc finger)"/>
    <property type="match status" value="1"/>
</dbReference>
<dbReference type="HOGENOM" id="CLU_014668_0_0_1"/>
<evidence type="ECO:0000256" key="5">
    <source>
        <dbReference type="ARBA" id="ARBA00022771"/>
    </source>
</evidence>
<keyword evidence="12" id="KW-1185">Reference proteome</keyword>
<dbReference type="GO" id="GO:0007130">
    <property type="term" value="P:synaptonemal complex assembly"/>
    <property type="evidence" value="ECO:0007669"/>
    <property type="project" value="TreeGrafter"/>
</dbReference>
<evidence type="ECO:0000313" key="12">
    <source>
        <dbReference type="Proteomes" id="UP000007431"/>
    </source>
</evidence>
<keyword evidence="4" id="KW-0479">Metal-binding</keyword>
<evidence type="ECO:0000313" key="11">
    <source>
        <dbReference type="EMBL" id="EFJ00812.1"/>
    </source>
</evidence>
<dbReference type="GO" id="GO:0008270">
    <property type="term" value="F:zinc ion binding"/>
    <property type="evidence" value="ECO:0007669"/>
    <property type="project" value="UniProtKB-KW"/>
</dbReference>
<dbReference type="InterPro" id="IPR051294">
    <property type="entry name" value="HORMA_MeioticProgression"/>
</dbReference>
<dbReference type="Gene3D" id="3.30.900.10">
    <property type="entry name" value="HORMA domain"/>
    <property type="match status" value="1"/>
</dbReference>
<dbReference type="GeneID" id="9587364"/>
<evidence type="ECO:0000256" key="1">
    <source>
        <dbReference type="ARBA" id="ARBA00004123"/>
    </source>
</evidence>
<dbReference type="OMA" id="CMGYHSA"/>
<dbReference type="SUPFAM" id="SSF56019">
    <property type="entry name" value="The spindle assembly checkpoint protein mad2"/>
    <property type="match status" value="1"/>
</dbReference>
<dbReference type="PANTHER" id="PTHR48225">
    <property type="entry name" value="HORMA DOMAIN-CONTAINING PROTEIN 1"/>
    <property type="match status" value="1"/>
</dbReference>
<dbReference type="GO" id="GO:0051598">
    <property type="term" value="P:meiotic recombination checkpoint signaling"/>
    <property type="evidence" value="ECO:0007669"/>
    <property type="project" value="TreeGrafter"/>
</dbReference>
<dbReference type="InterPro" id="IPR003511">
    <property type="entry name" value="HORMA_dom"/>
</dbReference>
<gene>
    <name evidence="11" type="ORF">SCHCODRAFT_105081</name>
</gene>
<dbReference type="RefSeq" id="XP_003035714.1">
    <property type="nucleotide sequence ID" value="XM_003035668.1"/>
</dbReference>
<feature type="compositionally biased region" description="Basic and acidic residues" evidence="9">
    <location>
        <begin position="800"/>
        <end position="813"/>
    </location>
</feature>
<proteinExistence type="predicted"/>
<dbReference type="eggNOG" id="KOG4652">
    <property type="taxonomic scope" value="Eukaryota"/>
</dbReference>
<dbReference type="Proteomes" id="UP000007431">
    <property type="component" value="Unassembled WGS sequence"/>
</dbReference>
<keyword evidence="3" id="KW-0158">Chromosome</keyword>
<dbReference type="InterPro" id="IPR019786">
    <property type="entry name" value="Zinc_finger_PHD-type_CS"/>
</dbReference>
<evidence type="ECO:0000256" key="6">
    <source>
        <dbReference type="ARBA" id="ARBA00022833"/>
    </source>
</evidence>
<accession>D8PV52</accession>
<dbReference type="PROSITE" id="PS50815">
    <property type="entry name" value="HORMA"/>
    <property type="match status" value="1"/>
</dbReference>
<keyword evidence="7" id="KW-0539">Nucleus</keyword>
<dbReference type="Pfam" id="PF02301">
    <property type="entry name" value="HORMA"/>
    <property type="match status" value="1"/>
</dbReference>
<organism evidence="12">
    <name type="scientific">Schizophyllum commune (strain H4-8 / FGSC 9210)</name>
    <name type="common">Split gill fungus</name>
    <dbReference type="NCBI Taxonomy" id="578458"/>
    <lineage>
        <taxon>Eukaryota</taxon>
        <taxon>Fungi</taxon>
        <taxon>Dikarya</taxon>
        <taxon>Basidiomycota</taxon>
        <taxon>Agaricomycotina</taxon>
        <taxon>Agaricomycetes</taxon>
        <taxon>Agaricomycetidae</taxon>
        <taxon>Agaricales</taxon>
        <taxon>Schizophyllaceae</taxon>
        <taxon>Schizophyllum</taxon>
    </lineage>
</organism>
<dbReference type="InterPro" id="IPR036570">
    <property type="entry name" value="HORMA_dom_sf"/>
</dbReference>
<dbReference type="InterPro" id="IPR011011">
    <property type="entry name" value="Znf_FYVE_PHD"/>
</dbReference>
<keyword evidence="8" id="KW-0469">Meiosis</keyword>
<reference evidence="11 12" key="1">
    <citation type="journal article" date="2010" name="Nat. Biotechnol.">
        <title>Genome sequence of the model mushroom Schizophyllum commune.</title>
        <authorList>
            <person name="Ohm R.A."/>
            <person name="de Jong J.F."/>
            <person name="Lugones L.G."/>
            <person name="Aerts A."/>
            <person name="Kothe E."/>
            <person name="Stajich J.E."/>
            <person name="de Vries R.P."/>
            <person name="Record E."/>
            <person name="Levasseur A."/>
            <person name="Baker S.E."/>
            <person name="Bartholomew K.A."/>
            <person name="Coutinho P.M."/>
            <person name="Erdmann S."/>
            <person name="Fowler T.J."/>
            <person name="Gathman A.C."/>
            <person name="Lombard V."/>
            <person name="Henrissat B."/>
            <person name="Knabe N."/>
            <person name="Kuees U."/>
            <person name="Lilly W.W."/>
            <person name="Lindquist E."/>
            <person name="Lucas S."/>
            <person name="Magnuson J.K."/>
            <person name="Piumi F."/>
            <person name="Raudaskoski M."/>
            <person name="Salamov A."/>
            <person name="Schmutz J."/>
            <person name="Schwarze F.W.M.R."/>
            <person name="vanKuyk P.A."/>
            <person name="Horton J.S."/>
            <person name="Grigoriev I.V."/>
            <person name="Woesten H.A.B."/>
        </authorList>
    </citation>
    <scope>NUCLEOTIDE SEQUENCE [LARGE SCALE GENOMIC DNA]</scope>
    <source>
        <strain evidence="12">H4-8 / FGSC 9210</strain>
    </source>
</reference>
<protein>
    <recommendedName>
        <fullName evidence="10">HORMA domain-containing protein</fullName>
    </recommendedName>
</protein>
<keyword evidence="6" id="KW-0862">Zinc</keyword>
<evidence type="ECO:0000256" key="9">
    <source>
        <dbReference type="SAM" id="MobiDB-lite"/>
    </source>
</evidence>
<dbReference type="SUPFAM" id="SSF57903">
    <property type="entry name" value="FYVE/PHD zinc finger"/>
    <property type="match status" value="1"/>
</dbReference>
<dbReference type="VEuPathDB" id="FungiDB:SCHCODRAFT_02563200"/>
<dbReference type="AlphaFoldDB" id="D8PV52"/>
<dbReference type="EMBL" id="GL377303">
    <property type="protein sequence ID" value="EFJ00812.1"/>
    <property type="molecule type" value="Genomic_DNA"/>
</dbReference>
<dbReference type="STRING" id="578458.D8PV52"/>
<dbReference type="OrthoDB" id="1928087at2759"/>
<keyword evidence="5" id="KW-0863">Zinc-finger</keyword>
<feature type="domain" description="HORMA" evidence="10">
    <location>
        <begin position="16"/>
        <end position="314"/>
    </location>
</feature>
<dbReference type="GO" id="GO:0005694">
    <property type="term" value="C:chromosome"/>
    <property type="evidence" value="ECO:0007669"/>
    <property type="project" value="UniProtKB-SubCell"/>
</dbReference>
<evidence type="ECO:0000256" key="4">
    <source>
        <dbReference type="ARBA" id="ARBA00022723"/>
    </source>
</evidence>